<dbReference type="GO" id="GO:0030288">
    <property type="term" value="C:outer membrane-bounded periplasmic space"/>
    <property type="evidence" value="ECO:0007669"/>
    <property type="project" value="TreeGrafter"/>
</dbReference>
<dbReference type="InterPro" id="IPR040573">
    <property type="entry name" value="TSP_N"/>
</dbReference>
<dbReference type="InterPro" id="IPR036034">
    <property type="entry name" value="PDZ_sf"/>
</dbReference>
<evidence type="ECO:0000256" key="5">
    <source>
        <dbReference type="RuleBase" id="RU004404"/>
    </source>
</evidence>
<dbReference type="GO" id="GO:0007165">
    <property type="term" value="P:signal transduction"/>
    <property type="evidence" value="ECO:0007669"/>
    <property type="project" value="TreeGrafter"/>
</dbReference>
<dbReference type="SMART" id="SM00245">
    <property type="entry name" value="TSPc"/>
    <property type="match status" value="1"/>
</dbReference>
<dbReference type="Pfam" id="PF17804">
    <property type="entry name" value="TSP_NTD"/>
    <property type="match status" value="1"/>
</dbReference>
<dbReference type="NCBIfam" id="TIGR00225">
    <property type="entry name" value="prc"/>
    <property type="match status" value="1"/>
</dbReference>
<dbReference type="PANTHER" id="PTHR32060:SF22">
    <property type="entry name" value="CARBOXYL-TERMINAL-PROCESSING PEPTIDASE 3, CHLOROPLASTIC"/>
    <property type="match status" value="1"/>
</dbReference>
<dbReference type="EMBL" id="FWXS01000011">
    <property type="protein sequence ID" value="SMC88506.1"/>
    <property type="molecule type" value="Genomic_DNA"/>
</dbReference>
<feature type="chain" id="PRO_5012732340" evidence="6">
    <location>
        <begin position="20"/>
        <end position="687"/>
    </location>
</feature>
<keyword evidence="2 5" id="KW-0645">Protease</keyword>
<dbReference type="PANTHER" id="PTHR32060">
    <property type="entry name" value="TAIL-SPECIFIC PROTEASE"/>
    <property type="match status" value="1"/>
</dbReference>
<keyword evidence="9" id="KW-1185">Reference proteome</keyword>
<protein>
    <submittedName>
        <fullName evidence="8">Carboxyl-terminal processing protease</fullName>
    </submittedName>
</protein>
<evidence type="ECO:0000259" key="7">
    <source>
        <dbReference type="PROSITE" id="PS50106"/>
    </source>
</evidence>
<dbReference type="GO" id="GO:0004175">
    <property type="term" value="F:endopeptidase activity"/>
    <property type="evidence" value="ECO:0007669"/>
    <property type="project" value="TreeGrafter"/>
</dbReference>
<accession>A0A1W2CU69</accession>
<keyword evidence="6" id="KW-0732">Signal</keyword>
<gene>
    <name evidence="8" type="ORF">SAMN06296427_11144</name>
</gene>
<keyword evidence="4 5" id="KW-0720">Serine protease</keyword>
<comment type="similarity">
    <text evidence="1 5">Belongs to the peptidase S41A family.</text>
</comment>
<proteinExistence type="inferred from homology"/>
<name>A0A1W2CU69_9FLAO</name>
<dbReference type="SUPFAM" id="SSF50156">
    <property type="entry name" value="PDZ domain-like"/>
    <property type="match status" value="1"/>
</dbReference>
<dbReference type="SUPFAM" id="SSF52096">
    <property type="entry name" value="ClpP/crotonase"/>
    <property type="match status" value="1"/>
</dbReference>
<dbReference type="Pfam" id="PF11818">
    <property type="entry name" value="DUF3340"/>
    <property type="match status" value="1"/>
</dbReference>
<dbReference type="InterPro" id="IPR005151">
    <property type="entry name" value="Tail-specific_protease"/>
</dbReference>
<feature type="domain" description="PDZ" evidence="7">
    <location>
        <begin position="243"/>
        <end position="327"/>
    </location>
</feature>
<dbReference type="STRING" id="1434700.SAMN06296427_11144"/>
<dbReference type="Gene3D" id="2.30.42.10">
    <property type="match status" value="1"/>
</dbReference>
<evidence type="ECO:0000256" key="1">
    <source>
        <dbReference type="ARBA" id="ARBA00009179"/>
    </source>
</evidence>
<dbReference type="CDD" id="cd06782">
    <property type="entry name" value="cpPDZ_CPP-like"/>
    <property type="match status" value="1"/>
</dbReference>
<feature type="signal peptide" evidence="6">
    <location>
        <begin position="1"/>
        <end position="19"/>
    </location>
</feature>
<dbReference type="OrthoDB" id="9812068at2"/>
<sequence>MLMKKTFILLSFLSMCFLAFCFCTPDLGTDDSKIKTIIKNVRNTLTYMHYRPQQIDDNFSEDVFKMYLEKVDPSKRYFLKSDFEHFKKDIHNLDDYFNNQDLTFYHSTVDTIYKRISETKAYSDEILKKPFDFTTEEDLLIGDDLIQYAADKKEAKELWRKYLKYNTLLELVRLQEDSTNVKKAFKDLEKEAREKVAENTTDFFRRMEKRKKDEYLTLYINSFTEKYDPHTSYFSPQDKDDFDVSISGQLEGIGARLQDKKGNATIMELVIGGPAWKDGQLEVGDQITHVKQKGEDPVNIVGMLLDEAIRHIRGKKGTEVILTVKKKDGSIKDIKLIRDVIEQEEVFARSAVIEDGGDKYGVIYLPEFYTNFNDKNGRDPSDDISKEIIELKKENIKGLIFDLRYNGGGSLEEVVEIAGLFIPKGPIVQVRRSDGQMKVHEDRDPSVLYDGPLVIMVNELSASASEILAAAMQDYGRAVIIGSNKTYGKGTVQTFIPLDQHTYNPDEYGSLKLTIQKFYRVNGGSTQLRGVTPDITLTDMLTYADISEGKAHDALPWDQIKAVKFDRWAAKFNIDDVKAKSANRLKGNAYLDLMEKGARYYQDLDKIDRFPLNLEKYKADRKMREDKSKQFDSIDKYKTRLKIKSPAYELPKLDQDTILGTRRKNWHKDLSNDFYLEESVNVLKDIS</sequence>
<dbReference type="GO" id="GO:0006508">
    <property type="term" value="P:proteolysis"/>
    <property type="evidence" value="ECO:0007669"/>
    <property type="project" value="UniProtKB-KW"/>
</dbReference>
<evidence type="ECO:0000313" key="9">
    <source>
        <dbReference type="Proteomes" id="UP000192393"/>
    </source>
</evidence>
<keyword evidence="3 5" id="KW-0378">Hydrolase</keyword>
<dbReference type="Gene3D" id="3.90.226.10">
    <property type="entry name" value="2-enoyl-CoA Hydratase, Chain A, domain 1"/>
    <property type="match status" value="1"/>
</dbReference>
<organism evidence="8 9">
    <name type="scientific">Moheibacter sediminis</name>
    <dbReference type="NCBI Taxonomy" id="1434700"/>
    <lineage>
        <taxon>Bacteria</taxon>
        <taxon>Pseudomonadati</taxon>
        <taxon>Bacteroidota</taxon>
        <taxon>Flavobacteriia</taxon>
        <taxon>Flavobacteriales</taxon>
        <taxon>Weeksellaceae</taxon>
        <taxon>Moheibacter</taxon>
    </lineage>
</organism>
<dbReference type="Proteomes" id="UP000192393">
    <property type="component" value="Unassembled WGS sequence"/>
</dbReference>
<dbReference type="Pfam" id="PF00595">
    <property type="entry name" value="PDZ"/>
    <property type="match status" value="1"/>
</dbReference>
<dbReference type="AlphaFoldDB" id="A0A1W2CU69"/>
<reference evidence="8 9" key="1">
    <citation type="submission" date="2017-04" db="EMBL/GenBank/DDBJ databases">
        <authorList>
            <person name="Afonso C.L."/>
            <person name="Miller P.J."/>
            <person name="Scott M.A."/>
            <person name="Spackman E."/>
            <person name="Goraichik I."/>
            <person name="Dimitrov K.M."/>
            <person name="Suarez D.L."/>
            <person name="Swayne D.E."/>
        </authorList>
    </citation>
    <scope>NUCLEOTIDE SEQUENCE [LARGE SCALE GENOMIC DNA]</scope>
    <source>
        <strain evidence="8 9">CGMCC 1.12708</strain>
    </source>
</reference>
<evidence type="ECO:0000256" key="2">
    <source>
        <dbReference type="ARBA" id="ARBA00022670"/>
    </source>
</evidence>
<dbReference type="CDD" id="cd07560">
    <property type="entry name" value="Peptidase_S41_CPP"/>
    <property type="match status" value="1"/>
</dbReference>
<dbReference type="InterPro" id="IPR001478">
    <property type="entry name" value="PDZ"/>
</dbReference>
<evidence type="ECO:0000256" key="6">
    <source>
        <dbReference type="SAM" id="SignalP"/>
    </source>
</evidence>
<evidence type="ECO:0000313" key="8">
    <source>
        <dbReference type="EMBL" id="SMC88506.1"/>
    </source>
</evidence>
<evidence type="ECO:0000256" key="4">
    <source>
        <dbReference type="ARBA" id="ARBA00022825"/>
    </source>
</evidence>
<dbReference type="GO" id="GO:0008236">
    <property type="term" value="F:serine-type peptidase activity"/>
    <property type="evidence" value="ECO:0007669"/>
    <property type="project" value="UniProtKB-KW"/>
</dbReference>
<dbReference type="SMART" id="SM00228">
    <property type="entry name" value="PDZ"/>
    <property type="match status" value="1"/>
</dbReference>
<dbReference type="Pfam" id="PF03572">
    <property type="entry name" value="Peptidase_S41"/>
    <property type="match status" value="1"/>
</dbReference>
<dbReference type="PROSITE" id="PS50106">
    <property type="entry name" value="PDZ"/>
    <property type="match status" value="1"/>
</dbReference>
<evidence type="ECO:0000256" key="3">
    <source>
        <dbReference type="ARBA" id="ARBA00022801"/>
    </source>
</evidence>
<dbReference type="InterPro" id="IPR020992">
    <property type="entry name" value="Tail_Prtase_C"/>
</dbReference>
<dbReference type="InterPro" id="IPR004447">
    <property type="entry name" value="Peptidase_S41A"/>
</dbReference>
<dbReference type="InterPro" id="IPR029045">
    <property type="entry name" value="ClpP/crotonase-like_dom_sf"/>
</dbReference>